<dbReference type="Gene3D" id="3.10.180.10">
    <property type="entry name" value="2,3-Dihydroxybiphenyl 1,2-Dioxygenase, domain 1"/>
    <property type="match status" value="1"/>
</dbReference>
<protein>
    <submittedName>
        <fullName evidence="2">PhnB protein</fullName>
    </submittedName>
</protein>
<accession>A0A326RVQ3</accession>
<feature type="domain" description="Glyoxalase/fosfomycin resistance/dioxygenase" evidence="1">
    <location>
        <begin position="10"/>
        <end position="133"/>
    </location>
</feature>
<dbReference type="PANTHER" id="PTHR33990:SF1">
    <property type="entry name" value="PROTEIN YJDN"/>
    <property type="match status" value="1"/>
</dbReference>
<dbReference type="Proteomes" id="UP000248917">
    <property type="component" value="Unassembled WGS sequence"/>
</dbReference>
<keyword evidence="3" id="KW-1185">Reference proteome</keyword>
<evidence type="ECO:0000313" key="3">
    <source>
        <dbReference type="Proteomes" id="UP000248917"/>
    </source>
</evidence>
<name>A0A326RVQ3_9BACT</name>
<evidence type="ECO:0000259" key="1">
    <source>
        <dbReference type="Pfam" id="PF00903"/>
    </source>
</evidence>
<dbReference type="CDD" id="cd06588">
    <property type="entry name" value="PhnB_like"/>
    <property type="match status" value="1"/>
</dbReference>
<dbReference type="PANTHER" id="PTHR33990">
    <property type="entry name" value="PROTEIN YJDN-RELATED"/>
    <property type="match status" value="1"/>
</dbReference>
<dbReference type="SUPFAM" id="SSF54593">
    <property type="entry name" value="Glyoxalase/Bleomycin resistance protein/Dihydroxybiphenyl dioxygenase"/>
    <property type="match status" value="1"/>
</dbReference>
<reference evidence="2 3" key="1">
    <citation type="submission" date="2018-06" db="EMBL/GenBank/DDBJ databases">
        <title>Genomic Encyclopedia of Archaeal and Bacterial Type Strains, Phase II (KMG-II): from individual species to whole genera.</title>
        <authorList>
            <person name="Goeker M."/>
        </authorList>
    </citation>
    <scope>NUCLEOTIDE SEQUENCE [LARGE SCALE GENOMIC DNA]</scope>
    <source>
        <strain evidence="2 3">T4</strain>
    </source>
</reference>
<comment type="caution">
    <text evidence="2">The sequence shown here is derived from an EMBL/GenBank/DDBJ whole genome shotgun (WGS) entry which is preliminary data.</text>
</comment>
<dbReference type="AlphaFoldDB" id="A0A326RVQ3"/>
<evidence type="ECO:0000313" key="2">
    <source>
        <dbReference type="EMBL" id="PZV85333.1"/>
    </source>
</evidence>
<dbReference type="InterPro" id="IPR004360">
    <property type="entry name" value="Glyas_Fos-R_dOase_dom"/>
</dbReference>
<dbReference type="InterPro" id="IPR028973">
    <property type="entry name" value="PhnB-like"/>
</dbReference>
<gene>
    <name evidence="2" type="ORF">CLV31_103124</name>
</gene>
<organism evidence="2 3">
    <name type="scientific">Algoriphagus aquaeductus</name>
    <dbReference type="NCBI Taxonomy" id="475299"/>
    <lineage>
        <taxon>Bacteria</taxon>
        <taxon>Pseudomonadati</taxon>
        <taxon>Bacteroidota</taxon>
        <taxon>Cytophagia</taxon>
        <taxon>Cytophagales</taxon>
        <taxon>Cyclobacteriaceae</taxon>
        <taxon>Algoriphagus</taxon>
    </lineage>
</organism>
<dbReference type="OrthoDB" id="9795306at2"/>
<proteinExistence type="predicted"/>
<dbReference type="RefSeq" id="WP_111391799.1">
    <property type="nucleotide sequence ID" value="NZ_JBJINY010000085.1"/>
</dbReference>
<dbReference type="EMBL" id="QKTX01000003">
    <property type="protein sequence ID" value="PZV85333.1"/>
    <property type="molecule type" value="Genomic_DNA"/>
</dbReference>
<dbReference type="InterPro" id="IPR029068">
    <property type="entry name" value="Glyas_Bleomycin-R_OHBP_Dase"/>
</dbReference>
<dbReference type="Pfam" id="PF00903">
    <property type="entry name" value="Glyoxalase"/>
    <property type="match status" value="1"/>
</dbReference>
<sequence>MNLYPYLNFDGKAEEAMTFYQSVLGGEFEGGISYFGEAPGMNLPEEEKKRVMHISLKISNEVKIMASDTSPSMGQVWKKGNHNYISINADSKSEGDRLFKGLSAGGKIEMEYQKTFWGAYFGSFEDQFGIGWMVNYDLKEGEE</sequence>